<keyword evidence="9" id="KW-0121">Carboxypeptidase</keyword>
<name>A0AAE3R873_9BACT</name>
<evidence type="ECO:0000256" key="1">
    <source>
        <dbReference type="ARBA" id="ARBA00004571"/>
    </source>
</evidence>
<dbReference type="Gene3D" id="2.40.170.20">
    <property type="entry name" value="TonB-dependent receptor, beta-barrel domain"/>
    <property type="match status" value="1"/>
</dbReference>
<keyword evidence="3" id="KW-1134">Transmembrane beta strand</keyword>
<dbReference type="PANTHER" id="PTHR30069:SF46">
    <property type="entry name" value="OAR PROTEIN"/>
    <property type="match status" value="1"/>
</dbReference>
<proteinExistence type="predicted"/>
<dbReference type="EMBL" id="JASJOU010000007">
    <property type="protein sequence ID" value="MDJ1503229.1"/>
    <property type="molecule type" value="Genomic_DNA"/>
</dbReference>
<evidence type="ECO:0000256" key="4">
    <source>
        <dbReference type="ARBA" id="ARBA00022692"/>
    </source>
</evidence>
<dbReference type="InterPro" id="IPR039426">
    <property type="entry name" value="TonB-dep_rcpt-like"/>
</dbReference>
<feature type="chain" id="PRO_5041985184" evidence="7">
    <location>
        <begin position="22"/>
        <end position="1120"/>
    </location>
</feature>
<feature type="domain" description="TonB-dependent transporter Oar-like beta-barrel" evidence="8">
    <location>
        <begin position="241"/>
        <end position="322"/>
    </location>
</feature>
<organism evidence="9 10">
    <name type="scientific">Xanthocytophaga agilis</name>
    <dbReference type="NCBI Taxonomy" id="3048010"/>
    <lineage>
        <taxon>Bacteria</taxon>
        <taxon>Pseudomonadati</taxon>
        <taxon>Bacteroidota</taxon>
        <taxon>Cytophagia</taxon>
        <taxon>Cytophagales</taxon>
        <taxon>Rhodocytophagaceae</taxon>
        <taxon>Xanthocytophaga</taxon>
    </lineage>
</organism>
<dbReference type="Proteomes" id="UP001232063">
    <property type="component" value="Unassembled WGS sequence"/>
</dbReference>
<protein>
    <submittedName>
        <fullName evidence="9">Carboxypeptidase-like regulatory domain-containing protein</fullName>
    </submittedName>
</protein>
<evidence type="ECO:0000313" key="10">
    <source>
        <dbReference type="Proteomes" id="UP001232063"/>
    </source>
</evidence>
<dbReference type="InterPro" id="IPR036942">
    <property type="entry name" value="Beta-barrel_TonB_sf"/>
</dbReference>
<dbReference type="SUPFAM" id="SSF56935">
    <property type="entry name" value="Porins"/>
    <property type="match status" value="1"/>
</dbReference>
<dbReference type="InterPro" id="IPR057601">
    <property type="entry name" value="Oar-like_b-barrel"/>
</dbReference>
<evidence type="ECO:0000256" key="3">
    <source>
        <dbReference type="ARBA" id="ARBA00022452"/>
    </source>
</evidence>
<dbReference type="Pfam" id="PF13620">
    <property type="entry name" value="CarboxypepD_reg"/>
    <property type="match status" value="1"/>
</dbReference>
<feature type="domain" description="TonB-dependent transporter Oar-like beta-barrel" evidence="8">
    <location>
        <begin position="354"/>
        <end position="1055"/>
    </location>
</feature>
<sequence length="1120" mass="124585">MKFFTFVLLYIVCAVNVTLFAQTTSSSLSGRITDKNGEVLPGATVSLVHKPTNRQLGALTNADGRYNFVNLTPGGPYELTITFVSFKAEKRENIYLQLGEKQKIDFILQDESTQLEEVKVISSAGQAKIGAAIGVSKEQIQTLPTLSRSFSDFTRLTPQSSNNSFAGTNFRYNNITLDGAINNDAIGFSPSLGGLSGTANQPGSSTRSNSFSLDAVQEVQVQIAPYDVSIGNFTGGSVNAVSRSGSNEVTGSVYAFGRSSAITGHYKGSDRVNDGKISSAYHDYQTGFRIGFPIIKDKLFFFTNEEIARNQVPQFFPAGSPNYFMSQATADAIRNKLITNYGYDPGATGDYSIYANSNKFFNRIDWNITSKHQLALRNNTVISEATNLERGSSEFQFGNYDFVQKNTNISTVAELKSRFSNLISNNLIIGYTDIKDRRNPVGIIFPQIQINNVGSDPTTTGSGTVLLGTNREAGIFNMRQQTFEITDNFKWFLGNHSLTFGTHNELYSIKYNFINSWNGRYDYNSVQQFLNDQPARLRAIYSLSGDNSRDYNLNNSPAHYKVNMFSLYAQDEFTINSRFTLTYGLRADMTTVPNTPPTDAHAIFPDAYTSSVLDTQTGTTTTGNPTYTFGHTVSSISNKYFGQVYISPRIGFNYDVKGNQSIVLRGGSGIFTGRIPFAWLGYSYVNNGVNFGAFDAQPTYSGSFTSLPLTGQTSSGQSYSLLNPTTFPSVNSSIAPGLNARRELDIFDKNFKLPRMWRSNLAIDFNLPQGYKLTLEAIYTKTLQDMMIKQINLKDSVYYAAYDIEKQQPLYLQGGSTGGRVSNNFSSVYLITNTTKGYRYQLTAQIQKAYQFGLNISAAYTYGQSKDILNGIRNSPESGWQLNQNLNPNNPQLTYSNFDIRHRIVATVNYKKAWSEKLTSYISFIFTAESGSPFTWVIGSNNLTRNGQQIDLAYIPKTSDFSPSEGTGSFKMVDIKNSDGSVKVSAAQQWQDLNKFIDGNSYLSSRRGQFTERNGARTPWNNRLDVRLMQDFNFKAGTRKHTIQVSFDMINFTNLLSKTWGIVYFVPNTRSSSVNTGLTVTRSATNSSEPTYTFTTPTSTYSIDQFNSRFQGQLGLRYLF</sequence>
<comment type="caution">
    <text evidence="9">The sequence shown here is derived from an EMBL/GenBank/DDBJ whole genome shotgun (WGS) entry which is preliminary data.</text>
</comment>
<reference evidence="9" key="1">
    <citation type="submission" date="2023-05" db="EMBL/GenBank/DDBJ databases">
        <authorList>
            <person name="Zhang X."/>
        </authorList>
    </citation>
    <scope>NUCLEOTIDE SEQUENCE</scope>
    <source>
        <strain evidence="9">BD1B2-1</strain>
    </source>
</reference>
<gene>
    <name evidence="9" type="ORF">QNI22_21350</name>
</gene>
<keyword evidence="4" id="KW-0812">Transmembrane</keyword>
<dbReference type="Gene3D" id="2.60.40.1120">
    <property type="entry name" value="Carboxypeptidase-like, regulatory domain"/>
    <property type="match status" value="1"/>
</dbReference>
<dbReference type="GO" id="GO:0015344">
    <property type="term" value="F:siderophore uptake transmembrane transporter activity"/>
    <property type="evidence" value="ECO:0007669"/>
    <property type="project" value="TreeGrafter"/>
</dbReference>
<keyword evidence="9" id="KW-0378">Hydrolase</keyword>
<dbReference type="PANTHER" id="PTHR30069">
    <property type="entry name" value="TONB-DEPENDENT OUTER MEMBRANE RECEPTOR"/>
    <property type="match status" value="1"/>
</dbReference>
<evidence type="ECO:0000256" key="7">
    <source>
        <dbReference type="SAM" id="SignalP"/>
    </source>
</evidence>
<dbReference type="SUPFAM" id="SSF49464">
    <property type="entry name" value="Carboxypeptidase regulatory domain-like"/>
    <property type="match status" value="1"/>
</dbReference>
<evidence type="ECO:0000259" key="8">
    <source>
        <dbReference type="Pfam" id="PF25183"/>
    </source>
</evidence>
<feature type="signal peptide" evidence="7">
    <location>
        <begin position="1"/>
        <end position="21"/>
    </location>
</feature>
<keyword evidence="10" id="KW-1185">Reference proteome</keyword>
<evidence type="ECO:0000256" key="6">
    <source>
        <dbReference type="ARBA" id="ARBA00023237"/>
    </source>
</evidence>
<evidence type="ECO:0000256" key="5">
    <source>
        <dbReference type="ARBA" id="ARBA00023136"/>
    </source>
</evidence>
<dbReference type="RefSeq" id="WP_314513787.1">
    <property type="nucleotide sequence ID" value="NZ_JASJOU010000007.1"/>
</dbReference>
<dbReference type="GO" id="GO:0004180">
    <property type="term" value="F:carboxypeptidase activity"/>
    <property type="evidence" value="ECO:0007669"/>
    <property type="project" value="UniProtKB-KW"/>
</dbReference>
<dbReference type="AlphaFoldDB" id="A0AAE3R873"/>
<dbReference type="GO" id="GO:0044718">
    <property type="term" value="P:siderophore transmembrane transport"/>
    <property type="evidence" value="ECO:0007669"/>
    <property type="project" value="TreeGrafter"/>
</dbReference>
<comment type="subcellular location">
    <subcellularLocation>
        <location evidence="1">Cell outer membrane</location>
        <topology evidence="1">Multi-pass membrane protein</topology>
    </subcellularLocation>
</comment>
<evidence type="ECO:0000256" key="2">
    <source>
        <dbReference type="ARBA" id="ARBA00022448"/>
    </source>
</evidence>
<keyword evidence="5" id="KW-0472">Membrane</keyword>
<keyword evidence="9" id="KW-0645">Protease</keyword>
<keyword evidence="7" id="KW-0732">Signal</keyword>
<dbReference type="InterPro" id="IPR008969">
    <property type="entry name" value="CarboxyPept-like_regulatory"/>
</dbReference>
<dbReference type="GO" id="GO:0009279">
    <property type="term" value="C:cell outer membrane"/>
    <property type="evidence" value="ECO:0007669"/>
    <property type="project" value="UniProtKB-SubCell"/>
</dbReference>
<keyword evidence="6" id="KW-0998">Cell outer membrane</keyword>
<evidence type="ECO:0000313" key="9">
    <source>
        <dbReference type="EMBL" id="MDJ1503229.1"/>
    </source>
</evidence>
<keyword evidence="2" id="KW-0813">Transport</keyword>
<dbReference type="Pfam" id="PF25183">
    <property type="entry name" value="OMP_b-brl_4"/>
    <property type="match status" value="2"/>
</dbReference>
<accession>A0AAE3R873</accession>